<accession>A0A8C8JL51</accession>
<feature type="signal peptide" evidence="1">
    <location>
        <begin position="1"/>
        <end position="16"/>
    </location>
</feature>
<name>A0A8C8JL51_ONCTS</name>
<dbReference type="Gene3D" id="1.20.1250.10">
    <property type="match status" value="1"/>
</dbReference>
<feature type="chain" id="PRO_5034085485" evidence="1">
    <location>
        <begin position="17"/>
        <end position="152"/>
    </location>
</feature>
<protein>
    <submittedName>
        <fullName evidence="2">Uncharacterized protein</fullName>
    </submittedName>
</protein>
<keyword evidence="3" id="KW-1185">Reference proteome</keyword>
<evidence type="ECO:0000256" key="1">
    <source>
        <dbReference type="SAM" id="SignalP"/>
    </source>
</evidence>
<organism evidence="2 3">
    <name type="scientific">Oncorhynchus tshawytscha</name>
    <name type="common">Chinook salmon</name>
    <name type="synonym">Salmo tshawytscha</name>
    <dbReference type="NCBI Taxonomy" id="74940"/>
    <lineage>
        <taxon>Eukaryota</taxon>
        <taxon>Metazoa</taxon>
        <taxon>Chordata</taxon>
        <taxon>Craniata</taxon>
        <taxon>Vertebrata</taxon>
        <taxon>Euteleostomi</taxon>
        <taxon>Actinopterygii</taxon>
        <taxon>Neopterygii</taxon>
        <taxon>Teleostei</taxon>
        <taxon>Protacanthopterygii</taxon>
        <taxon>Salmoniformes</taxon>
        <taxon>Salmonidae</taxon>
        <taxon>Salmoninae</taxon>
        <taxon>Oncorhynchus</taxon>
    </lineage>
</organism>
<dbReference type="InterPro" id="IPR009079">
    <property type="entry name" value="4_helix_cytokine-like_core"/>
</dbReference>
<proteinExistence type="predicted"/>
<dbReference type="AlphaFoldDB" id="A0A8C8JL51"/>
<evidence type="ECO:0000313" key="2">
    <source>
        <dbReference type="Ensembl" id="ENSOTSP00005093736.1"/>
    </source>
</evidence>
<dbReference type="Proteomes" id="UP000694402">
    <property type="component" value="Unassembled WGS sequence"/>
</dbReference>
<evidence type="ECO:0000313" key="3">
    <source>
        <dbReference type="Proteomes" id="UP000694402"/>
    </source>
</evidence>
<sequence length="152" mass="17154">MKRGLLLLLLYMFSSEVPNFQTRSLNFVCDVRGGCHGERLVDCSGSDQLPSSLQLPCVRILKPSWHHKSVSHAEVRGALGCCWTVCQSSLLERLLHGITNYLHIVTNLDITVRRTDRGTHTHTLTLFHSCQHCHALFTTVFVCLDHDSLLVM</sequence>
<dbReference type="Ensembl" id="ENSOTST00005101621.2">
    <property type="protein sequence ID" value="ENSOTSP00005093736.1"/>
    <property type="gene ID" value="ENSOTSG00005043745.2"/>
</dbReference>
<dbReference type="GeneTree" id="ENSGT01020000230768"/>
<keyword evidence="1" id="KW-0732">Signal</keyword>
<reference evidence="2" key="2">
    <citation type="submission" date="2025-09" db="UniProtKB">
        <authorList>
            <consortium name="Ensembl"/>
        </authorList>
    </citation>
    <scope>IDENTIFICATION</scope>
</reference>
<reference evidence="2" key="1">
    <citation type="submission" date="2025-08" db="UniProtKB">
        <authorList>
            <consortium name="Ensembl"/>
        </authorList>
    </citation>
    <scope>IDENTIFICATION</scope>
</reference>